<dbReference type="GO" id="GO:0009102">
    <property type="term" value="P:biotin biosynthetic process"/>
    <property type="evidence" value="ECO:0007669"/>
    <property type="project" value="UniProtKB-UniRule"/>
</dbReference>
<organism evidence="12 13">
    <name type="scientific">Marinobacterium mangrovicola</name>
    <dbReference type="NCBI Taxonomy" id="1476959"/>
    <lineage>
        <taxon>Bacteria</taxon>
        <taxon>Pseudomonadati</taxon>
        <taxon>Pseudomonadota</taxon>
        <taxon>Gammaproteobacteria</taxon>
        <taxon>Oceanospirillales</taxon>
        <taxon>Oceanospirillaceae</taxon>
        <taxon>Marinobacterium</taxon>
    </lineage>
</organism>
<comment type="caution">
    <text evidence="12">The sequence shown here is derived from an EMBL/GenBank/DDBJ whole genome shotgun (WGS) entry which is preliminary data.</text>
</comment>
<dbReference type="InterPro" id="IPR015421">
    <property type="entry name" value="PyrdxlP-dep_Trfase_major"/>
</dbReference>
<feature type="binding site" evidence="9">
    <location>
        <begin position="107"/>
        <end position="108"/>
    </location>
    <ligand>
        <name>pyridoxal 5'-phosphate</name>
        <dbReference type="ChEBI" id="CHEBI:597326"/>
    </ligand>
</feature>
<dbReference type="EMBL" id="SMFU01000013">
    <property type="protein sequence ID" value="TCK03073.1"/>
    <property type="molecule type" value="Genomic_DNA"/>
</dbReference>
<keyword evidence="13" id="KW-1185">Reference proteome</keyword>
<dbReference type="EC" id="2.3.1.47" evidence="9"/>
<reference evidence="12 13" key="1">
    <citation type="submission" date="2019-03" db="EMBL/GenBank/DDBJ databases">
        <title>Genomic Encyclopedia of Archaeal and Bacterial Type Strains, Phase II (KMG-II): from individual species to whole genera.</title>
        <authorList>
            <person name="Goeker M."/>
        </authorList>
    </citation>
    <scope>NUCLEOTIDE SEQUENCE [LARGE SCALE GENOMIC DNA]</scope>
    <source>
        <strain evidence="12 13">DSM 27697</strain>
    </source>
</reference>
<evidence type="ECO:0000256" key="9">
    <source>
        <dbReference type="HAMAP-Rule" id="MF_01693"/>
    </source>
</evidence>
<evidence type="ECO:0000313" key="12">
    <source>
        <dbReference type="EMBL" id="TCK03073.1"/>
    </source>
</evidence>
<gene>
    <name evidence="9" type="primary">bioF</name>
    <name evidence="12" type="ORF">CLV83_4132</name>
</gene>
<dbReference type="InterPro" id="IPR015422">
    <property type="entry name" value="PyrdxlP-dep_Trfase_small"/>
</dbReference>
<comment type="cofactor">
    <cofactor evidence="1 9 10">
        <name>pyridoxal 5'-phosphate</name>
        <dbReference type="ChEBI" id="CHEBI:597326"/>
    </cofactor>
</comment>
<keyword evidence="7 9" id="KW-0663">Pyridoxal phosphate</keyword>
<keyword evidence="5 9" id="KW-0808">Transferase</keyword>
<dbReference type="PANTHER" id="PTHR13693">
    <property type="entry name" value="CLASS II AMINOTRANSFERASE/8-AMINO-7-OXONONANOATE SYNTHASE"/>
    <property type="match status" value="1"/>
</dbReference>
<dbReference type="RefSeq" id="WP_132297116.1">
    <property type="nucleotide sequence ID" value="NZ_SMFU01000013.1"/>
</dbReference>
<dbReference type="SUPFAM" id="SSF53383">
    <property type="entry name" value="PLP-dependent transferases"/>
    <property type="match status" value="1"/>
</dbReference>
<feature type="domain" description="Aminotransferase class I/classII large" evidence="11">
    <location>
        <begin position="39"/>
        <end position="380"/>
    </location>
</feature>
<evidence type="ECO:0000256" key="5">
    <source>
        <dbReference type="ARBA" id="ARBA00022679"/>
    </source>
</evidence>
<name>A0A4R1G8Y0_9GAMM</name>
<dbReference type="Pfam" id="PF00155">
    <property type="entry name" value="Aminotran_1_2"/>
    <property type="match status" value="1"/>
</dbReference>
<dbReference type="InterPro" id="IPR050087">
    <property type="entry name" value="AON_synthase_class-II"/>
</dbReference>
<evidence type="ECO:0000256" key="2">
    <source>
        <dbReference type="ARBA" id="ARBA00004746"/>
    </source>
</evidence>
<comment type="pathway">
    <text evidence="2 9">Cofactor biosynthesis; biotin biosynthesis.</text>
</comment>
<evidence type="ECO:0000256" key="1">
    <source>
        <dbReference type="ARBA" id="ARBA00001933"/>
    </source>
</evidence>
<protein>
    <recommendedName>
        <fullName evidence="9">8-amino-7-oxononanoate synthase</fullName>
        <shortName evidence="9">AONS</shortName>
        <ecNumber evidence="9">2.3.1.47</ecNumber>
    </recommendedName>
    <alternativeName>
        <fullName evidence="9">7-keto-8-amino-pelargonic acid synthase</fullName>
        <shortName evidence="9">7-KAP synthase</shortName>
        <shortName evidence="9">KAPA synthase</shortName>
    </alternativeName>
    <alternativeName>
        <fullName evidence="9">8-amino-7-ketopelargonate synthase</fullName>
    </alternativeName>
</protein>
<dbReference type="Gene3D" id="3.90.1150.10">
    <property type="entry name" value="Aspartate Aminotransferase, domain 1"/>
    <property type="match status" value="1"/>
</dbReference>
<dbReference type="PROSITE" id="PS00599">
    <property type="entry name" value="AA_TRANSFER_CLASS_2"/>
    <property type="match status" value="1"/>
</dbReference>
<feature type="binding site" evidence="9">
    <location>
        <position position="20"/>
    </location>
    <ligand>
        <name>substrate</name>
    </ligand>
</feature>
<feature type="binding site" evidence="9">
    <location>
        <position position="206"/>
    </location>
    <ligand>
        <name>pyridoxal 5'-phosphate</name>
        <dbReference type="ChEBI" id="CHEBI:597326"/>
    </ligand>
</feature>
<evidence type="ECO:0000256" key="3">
    <source>
        <dbReference type="ARBA" id="ARBA00010008"/>
    </source>
</evidence>
<evidence type="ECO:0000259" key="11">
    <source>
        <dbReference type="Pfam" id="PF00155"/>
    </source>
</evidence>
<evidence type="ECO:0000313" key="13">
    <source>
        <dbReference type="Proteomes" id="UP000294546"/>
    </source>
</evidence>
<dbReference type="HAMAP" id="MF_01693">
    <property type="entry name" value="BioF_aminotrans_2"/>
    <property type="match status" value="1"/>
</dbReference>
<dbReference type="Proteomes" id="UP000294546">
    <property type="component" value="Unassembled WGS sequence"/>
</dbReference>
<dbReference type="AlphaFoldDB" id="A0A4R1G8Y0"/>
<sequence length="388" mass="41997">MSFDQLEAALQERRAAHLYRRRRLLESPQGPEVSVDGQNCLAFCSNDYLGLANHPALKQAMIEGVERFGVGGGASHLVMGHSSAHHELEEALAEWTGRPRALLFSNGYMANLGVINALLDKQDGVFEDRLNHASLLDGGLLSGARFQRYLHNDAASLKQRLEKSDARRKLVVTDGVFSMDGDIADLPELARTSREAGGWLMVDDAHGMGVLGQTGAGCVEQFGLSQADVPVLMGTLGKGFGTAGAFVAGSDALIETLIQFARSYIYTTSMPPAVAWATLASLKLVREESWRREKLRSLIQRFRIGAQQLGYELMASETPIQPIMIGDAAEAMRLSEGLETRGLFVSAIRPPTVPAGSSRLRVTLSATHSEQQVDRLLAALDELRGGVA</sequence>
<dbReference type="NCBIfam" id="TIGR00858">
    <property type="entry name" value="bioF"/>
    <property type="match status" value="1"/>
</dbReference>
<dbReference type="Gene3D" id="3.40.640.10">
    <property type="entry name" value="Type I PLP-dependent aspartate aminotransferase-like (Major domain)"/>
    <property type="match status" value="1"/>
</dbReference>
<feature type="binding site" evidence="9">
    <location>
        <position position="352"/>
    </location>
    <ligand>
        <name>substrate</name>
    </ligand>
</feature>
<evidence type="ECO:0000256" key="7">
    <source>
        <dbReference type="ARBA" id="ARBA00022898"/>
    </source>
</evidence>
<dbReference type="InterPro" id="IPR022834">
    <property type="entry name" value="AONS_Proteobacteria"/>
</dbReference>
<comment type="catalytic activity">
    <reaction evidence="8 9">
        <text>6-carboxyhexanoyl-[ACP] + L-alanine + H(+) = (8S)-8-amino-7-oxononanoate + holo-[ACP] + CO2</text>
        <dbReference type="Rhea" id="RHEA:42288"/>
        <dbReference type="Rhea" id="RHEA-COMP:9685"/>
        <dbReference type="Rhea" id="RHEA-COMP:9955"/>
        <dbReference type="ChEBI" id="CHEBI:15378"/>
        <dbReference type="ChEBI" id="CHEBI:16526"/>
        <dbReference type="ChEBI" id="CHEBI:57972"/>
        <dbReference type="ChEBI" id="CHEBI:64479"/>
        <dbReference type="ChEBI" id="CHEBI:78846"/>
        <dbReference type="ChEBI" id="CHEBI:149468"/>
        <dbReference type="EC" id="2.3.1.47"/>
    </reaction>
</comment>
<comment type="similarity">
    <text evidence="3 9">Belongs to the class-II pyridoxal-phosphate-dependent aminotransferase family. BioF subfamily.</text>
</comment>
<feature type="modified residue" description="N6-(pyridoxal phosphate)lysine" evidence="9 10">
    <location>
        <position position="238"/>
    </location>
</feature>
<proteinExistence type="inferred from homology"/>
<evidence type="ECO:0000256" key="10">
    <source>
        <dbReference type="PIRSR" id="PIRSR604723-51"/>
    </source>
</evidence>
<keyword evidence="6 9" id="KW-0093">Biotin biosynthesis</keyword>
<accession>A0A4R1G8Y0</accession>
<dbReference type="InterPro" id="IPR001917">
    <property type="entry name" value="Aminotrans_II_pyridoxalP_BS"/>
</dbReference>
<dbReference type="PANTHER" id="PTHR13693:SF100">
    <property type="entry name" value="8-AMINO-7-OXONONANOATE SYNTHASE"/>
    <property type="match status" value="1"/>
</dbReference>
<evidence type="ECO:0000256" key="8">
    <source>
        <dbReference type="ARBA" id="ARBA00047715"/>
    </source>
</evidence>
<dbReference type="OrthoDB" id="9807157at2"/>
<dbReference type="UniPathway" id="UPA00078"/>
<dbReference type="InterPro" id="IPR004839">
    <property type="entry name" value="Aminotransferase_I/II_large"/>
</dbReference>
<comment type="function">
    <text evidence="9">Catalyzes the decarboxylative condensation of pimeloyl-[acyl-carrier protein] and L-alanine to produce 8-amino-7-oxononanoate (AON), [acyl-carrier protein], and carbon dioxide.</text>
</comment>
<dbReference type="GO" id="GO:0030170">
    <property type="term" value="F:pyridoxal phosphate binding"/>
    <property type="evidence" value="ECO:0007669"/>
    <property type="project" value="UniProtKB-UniRule"/>
</dbReference>
<feature type="binding site" evidence="9">
    <location>
        <position position="132"/>
    </location>
    <ligand>
        <name>substrate</name>
    </ligand>
</feature>
<evidence type="ECO:0000256" key="4">
    <source>
        <dbReference type="ARBA" id="ARBA00011738"/>
    </source>
</evidence>
<dbReference type="GO" id="GO:0008710">
    <property type="term" value="F:8-amino-7-oxononanoate synthase activity"/>
    <property type="evidence" value="ECO:0007669"/>
    <property type="project" value="UniProtKB-UniRule"/>
</dbReference>
<comment type="subunit">
    <text evidence="4 9">Homodimer.</text>
</comment>
<feature type="binding site" evidence="9">
    <location>
        <position position="178"/>
    </location>
    <ligand>
        <name>pyridoxal 5'-phosphate</name>
        <dbReference type="ChEBI" id="CHEBI:597326"/>
    </ligand>
</feature>
<dbReference type="InterPro" id="IPR015424">
    <property type="entry name" value="PyrdxlP-dep_Trfase"/>
</dbReference>
<feature type="binding site" evidence="9">
    <location>
        <position position="235"/>
    </location>
    <ligand>
        <name>pyridoxal 5'-phosphate</name>
        <dbReference type="ChEBI" id="CHEBI:597326"/>
    </ligand>
</feature>
<evidence type="ECO:0000256" key="6">
    <source>
        <dbReference type="ARBA" id="ARBA00022756"/>
    </source>
</evidence>
<dbReference type="CDD" id="cd06454">
    <property type="entry name" value="KBL_like"/>
    <property type="match status" value="1"/>
</dbReference>
<dbReference type="InterPro" id="IPR004723">
    <property type="entry name" value="AONS_Archaea/Proteobacteria"/>
</dbReference>